<reference evidence="1" key="1">
    <citation type="journal article" date="2021" name="PeerJ">
        <title>Extensive microbial diversity within the chicken gut microbiome revealed by metagenomics and culture.</title>
        <authorList>
            <person name="Gilroy R."/>
            <person name="Ravi A."/>
            <person name="Getino M."/>
            <person name="Pursley I."/>
            <person name="Horton D.L."/>
            <person name="Alikhan N.F."/>
            <person name="Baker D."/>
            <person name="Gharbi K."/>
            <person name="Hall N."/>
            <person name="Watson M."/>
            <person name="Adriaenssens E.M."/>
            <person name="Foster-Nyarko E."/>
            <person name="Jarju S."/>
            <person name="Secka A."/>
            <person name="Antonio M."/>
            <person name="Oren A."/>
            <person name="Chaudhuri R.R."/>
            <person name="La Ragione R."/>
            <person name="Hildebrand F."/>
            <person name="Pallen M.J."/>
        </authorList>
    </citation>
    <scope>NUCLEOTIDE SEQUENCE</scope>
    <source>
        <strain evidence="1">Gambia11-129</strain>
    </source>
</reference>
<proteinExistence type="predicted"/>
<gene>
    <name evidence="1" type="ORF">IAB12_06975</name>
</gene>
<comment type="caution">
    <text evidence="1">The sequence shown here is derived from an EMBL/GenBank/DDBJ whole genome shotgun (WGS) entry which is preliminary data.</text>
</comment>
<protein>
    <submittedName>
        <fullName evidence="1">Uncharacterized protein</fullName>
    </submittedName>
</protein>
<accession>A0A9D1PTW7</accession>
<dbReference type="AlphaFoldDB" id="A0A9D1PTW7"/>
<dbReference type="Proteomes" id="UP000823936">
    <property type="component" value="Unassembled WGS sequence"/>
</dbReference>
<sequence>MENYYEDEDLEEEEEKIEKDCIFYTDMRKYVDSLEDEEELLEDLEDEKYDILP</sequence>
<dbReference type="EMBL" id="DXHU01000023">
    <property type="protein sequence ID" value="HIV99499.1"/>
    <property type="molecule type" value="Genomic_DNA"/>
</dbReference>
<reference evidence="1" key="2">
    <citation type="submission" date="2021-04" db="EMBL/GenBank/DDBJ databases">
        <authorList>
            <person name="Gilroy R."/>
        </authorList>
    </citation>
    <scope>NUCLEOTIDE SEQUENCE</scope>
    <source>
        <strain evidence="1">Gambia11-129</strain>
    </source>
</reference>
<name>A0A9D1PTW7_9SPIO</name>
<evidence type="ECO:0000313" key="1">
    <source>
        <dbReference type="EMBL" id="HIV99499.1"/>
    </source>
</evidence>
<organism evidence="1 2">
    <name type="scientific">Candidatus Ornithospirochaeta avicola</name>
    <dbReference type="NCBI Taxonomy" id="2840896"/>
    <lineage>
        <taxon>Bacteria</taxon>
        <taxon>Pseudomonadati</taxon>
        <taxon>Spirochaetota</taxon>
        <taxon>Spirochaetia</taxon>
        <taxon>Spirochaetales</taxon>
        <taxon>Spirochaetaceae</taxon>
        <taxon>Spirochaetaceae incertae sedis</taxon>
        <taxon>Candidatus Ornithospirochaeta</taxon>
    </lineage>
</organism>
<evidence type="ECO:0000313" key="2">
    <source>
        <dbReference type="Proteomes" id="UP000823936"/>
    </source>
</evidence>